<dbReference type="VEuPathDB" id="VectorBase:CPIJ000126"/>
<proteinExistence type="predicted"/>
<dbReference type="SUPFAM" id="SSF48019">
    <property type="entry name" value="post-AAA+ oligomerization domain-like"/>
    <property type="match status" value="1"/>
</dbReference>
<dbReference type="HOGENOM" id="CLU_1241210_0_0_1"/>
<accession>B0VZ24</accession>
<reference evidence="1" key="1">
    <citation type="submission" date="2007-03" db="EMBL/GenBank/DDBJ databases">
        <title>Annotation of Culex pipiens quinquefasciatus.</title>
        <authorList>
            <consortium name="The Broad Institute Genome Sequencing Platform"/>
            <person name="Atkinson P.W."/>
            <person name="Hemingway J."/>
            <person name="Christensen B.M."/>
            <person name="Higgs S."/>
            <person name="Kodira C."/>
            <person name="Hannick L."/>
            <person name="Megy K."/>
            <person name="O'Leary S."/>
            <person name="Pearson M."/>
            <person name="Haas B.J."/>
            <person name="Mauceli E."/>
            <person name="Wortman J.R."/>
            <person name="Lee N.H."/>
            <person name="Guigo R."/>
            <person name="Stanke M."/>
            <person name="Alvarado L."/>
            <person name="Amedeo P."/>
            <person name="Antoine C.H."/>
            <person name="Arensburger P."/>
            <person name="Bidwell S.L."/>
            <person name="Crawford M."/>
            <person name="Camaro F."/>
            <person name="Devon K."/>
            <person name="Engels R."/>
            <person name="Hammond M."/>
            <person name="Howarth C."/>
            <person name="Koehrsen M."/>
            <person name="Lawson D."/>
            <person name="Montgomery P."/>
            <person name="Nene V."/>
            <person name="Nusbaum C."/>
            <person name="Puiu D."/>
            <person name="Romero-Severson J."/>
            <person name="Severson D.W."/>
            <person name="Shumway M."/>
            <person name="Sisk P."/>
            <person name="Stolte C."/>
            <person name="Zeng Q."/>
            <person name="Eisenstadt E."/>
            <person name="Fraser-Liggett C."/>
            <person name="Strausberg R."/>
            <person name="Galagan J."/>
            <person name="Birren B."/>
            <person name="Collins F.H."/>
        </authorList>
    </citation>
    <scope>NUCLEOTIDE SEQUENCE [LARGE SCALE GENOMIC DNA]</scope>
    <source>
        <strain evidence="1">JHB</strain>
    </source>
</reference>
<dbReference type="GO" id="GO:0006260">
    <property type="term" value="P:DNA replication"/>
    <property type="evidence" value="ECO:0007669"/>
    <property type="project" value="InterPro"/>
</dbReference>
<protein>
    <submittedName>
        <fullName evidence="1 2">Replication factor C 38kD subunit</fullName>
    </submittedName>
</protein>
<dbReference type="EMBL" id="DS231813">
    <property type="protein sequence ID" value="EDS25749.1"/>
    <property type="molecule type" value="Genomic_DNA"/>
</dbReference>
<dbReference type="KEGG" id="cqu:CpipJ_CPIJ000126"/>
<dbReference type="GO" id="GO:0003677">
    <property type="term" value="F:DNA binding"/>
    <property type="evidence" value="ECO:0007669"/>
    <property type="project" value="InterPro"/>
</dbReference>
<reference evidence="2" key="2">
    <citation type="submission" date="2021-02" db="UniProtKB">
        <authorList>
            <consortium name="EnsemblMetazoa"/>
        </authorList>
    </citation>
    <scope>IDENTIFICATION</scope>
    <source>
        <strain evidence="2">JHB</strain>
    </source>
</reference>
<gene>
    <name evidence="2" type="primary">6030929</name>
    <name evidence="1" type="ORF">CpipJ_CPIJ000126</name>
</gene>
<dbReference type="eggNOG" id="KOG2035">
    <property type="taxonomic scope" value="Eukaryota"/>
</dbReference>
<dbReference type="VEuPathDB" id="VectorBase:CQUJHB009470"/>
<dbReference type="STRING" id="7176.B0VZ24"/>
<dbReference type="AlphaFoldDB" id="B0VZ24"/>
<evidence type="ECO:0000313" key="1">
    <source>
        <dbReference type="EMBL" id="EDS25749.1"/>
    </source>
</evidence>
<keyword evidence="3" id="KW-1185">Reference proteome</keyword>
<evidence type="ECO:0000313" key="2">
    <source>
        <dbReference type="EnsemblMetazoa" id="CPIJ000126-PA"/>
    </source>
</evidence>
<dbReference type="EnsemblMetazoa" id="CPIJ000126-RA">
    <property type="protein sequence ID" value="CPIJ000126-PA"/>
    <property type="gene ID" value="CPIJ000126"/>
</dbReference>
<dbReference type="InterPro" id="IPR008921">
    <property type="entry name" value="DNA_pol3_clamp-load_cplx_C"/>
</dbReference>
<dbReference type="Proteomes" id="UP000002320">
    <property type="component" value="Unassembled WGS sequence"/>
</dbReference>
<dbReference type="OrthoDB" id="761538at2759"/>
<evidence type="ECO:0000313" key="3">
    <source>
        <dbReference type="Proteomes" id="UP000002320"/>
    </source>
</evidence>
<organism>
    <name type="scientific">Culex quinquefasciatus</name>
    <name type="common">Southern house mosquito</name>
    <name type="synonym">Culex pungens</name>
    <dbReference type="NCBI Taxonomy" id="7176"/>
    <lineage>
        <taxon>Eukaryota</taxon>
        <taxon>Metazoa</taxon>
        <taxon>Ecdysozoa</taxon>
        <taxon>Arthropoda</taxon>
        <taxon>Hexapoda</taxon>
        <taxon>Insecta</taxon>
        <taxon>Pterygota</taxon>
        <taxon>Neoptera</taxon>
        <taxon>Endopterygota</taxon>
        <taxon>Diptera</taxon>
        <taxon>Nematocera</taxon>
        <taxon>Culicoidea</taxon>
        <taxon>Culicidae</taxon>
        <taxon>Culicinae</taxon>
        <taxon>Culicini</taxon>
        <taxon>Culex</taxon>
        <taxon>Culex</taxon>
    </lineage>
</organism>
<dbReference type="Gene3D" id="1.20.272.10">
    <property type="match status" value="1"/>
</dbReference>
<dbReference type="InParanoid" id="B0VZ24"/>
<name>B0VZ24_CULQU</name>
<sequence>MKFTTPWSNHHIEVNPDGGFYDRIVITEQIAQTQQIDPSGQREIKTIVLSEVKKLTKDAQSQRKKKLLRKCAGTFCCWRRARCCSIRSPCNKTCWRSTDRCSWARPLEASWELLSQGFPSDVTFHGLVENLFKNCDMRLKKQTLYFISLYEHLMQQGSKHIIHRETSVAQVMTQEVFEPCVRNGHG</sequence>